<feature type="domain" description="MARVEL" evidence="7">
    <location>
        <begin position="285"/>
        <end position="339"/>
    </location>
</feature>
<dbReference type="AlphaFoldDB" id="A0A8D1D178"/>
<name>A0A8D1D178_PIG</name>
<evidence type="ECO:0000256" key="4">
    <source>
        <dbReference type="ARBA" id="ARBA00022989"/>
    </source>
</evidence>
<keyword evidence="3" id="KW-0812">Transmembrane</keyword>
<feature type="region of interest" description="Disordered" evidence="6">
    <location>
        <begin position="180"/>
        <end position="261"/>
    </location>
</feature>
<dbReference type="Pfam" id="PF01284">
    <property type="entry name" value="MARVEL"/>
    <property type="match status" value="1"/>
</dbReference>
<evidence type="ECO:0000256" key="6">
    <source>
        <dbReference type="SAM" id="MobiDB-lite"/>
    </source>
</evidence>
<feature type="compositionally biased region" description="Gly residues" evidence="6">
    <location>
        <begin position="228"/>
        <end position="246"/>
    </location>
</feature>
<dbReference type="Ensembl" id="ENSSSCT00035087234.1">
    <property type="protein sequence ID" value="ENSSSCP00035036398.1"/>
    <property type="gene ID" value="ENSSSCG00035064792.1"/>
</dbReference>
<dbReference type="InterPro" id="IPR016579">
    <property type="entry name" value="Synaptogyrin"/>
</dbReference>
<comment type="subcellular location">
    <subcellularLocation>
        <location evidence="1">Membrane</location>
        <topology evidence="1">Multi-pass membrane protein</topology>
    </subcellularLocation>
</comment>
<gene>
    <name evidence="8" type="primary">SYNGR3</name>
</gene>
<reference evidence="8" key="1">
    <citation type="submission" date="2025-08" db="UniProtKB">
        <authorList>
            <consortium name="Ensembl"/>
        </authorList>
    </citation>
    <scope>IDENTIFICATION</scope>
</reference>
<evidence type="ECO:0000259" key="7">
    <source>
        <dbReference type="Pfam" id="PF01284"/>
    </source>
</evidence>
<dbReference type="PANTHER" id="PTHR10838:SF8">
    <property type="entry name" value="SYNAPTOGYRIN-3"/>
    <property type="match status" value="1"/>
</dbReference>
<accession>A0A8D1D178</accession>
<evidence type="ECO:0000256" key="1">
    <source>
        <dbReference type="ARBA" id="ARBA00004141"/>
    </source>
</evidence>
<protein>
    <submittedName>
        <fullName evidence="8">Synaptogyrin 3</fullName>
    </submittedName>
</protein>
<evidence type="ECO:0000313" key="8">
    <source>
        <dbReference type="Ensembl" id="ENSSSCP00035036398.1"/>
    </source>
</evidence>
<feature type="region of interest" description="Disordered" evidence="6">
    <location>
        <begin position="20"/>
        <end position="113"/>
    </location>
</feature>
<dbReference type="InterPro" id="IPR008253">
    <property type="entry name" value="Marvel"/>
</dbReference>
<comment type="similarity">
    <text evidence="2">Belongs to the synaptogyrin family.</text>
</comment>
<dbReference type="PANTHER" id="PTHR10838">
    <property type="entry name" value="SYNAPTOGYRIN"/>
    <property type="match status" value="1"/>
</dbReference>
<feature type="region of interest" description="Disordered" evidence="6">
    <location>
        <begin position="383"/>
        <end position="403"/>
    </location>
</feature>
<dbReference type="Proteomes" id="UP000694720">
    <property type="component" value="Unplaced"/>
</dbReference>
<sequence>METWQVVSISDPGAAVRLGVEGGRAEVGEGSSPERLDGGGGARALSRPARPRRGRCALPRGGEGSSSTGSAGNISSSPGRPRAGPLRRTDGRTEGAGGAQPARSGHGGSLVRRRPCGGRPGPCELCAAAPDPAAGCVLGVLHCGLRAHSQRGLREHRQRPGAALRLQRERGRLPLRHRARRRGLPRLRRLPAARHALPADQQRPRPSPSGAPGLGLLRWAGPGREGRGLGGRAPGPSGGRGRGGARGRVASRGVRAGRGGAGPTCRGLSFPAWLGGALTHPARLLAGLWSFLWFVGFCFLTNQWQRTAPDPGTVQAGDAARAAIAFSFFSILSWVALTVKALQRFRLGTDMSLFATEQLGAGAGQAYPGYPVGSGVEGTETYQSPPFTETLDTSPKGYQVPAY</sequence>
<feature type="compositionally biased region" description="Low complexity" evidence="6">
    <location>
        <begin position="56"/>
        <end position="77"/>
    </location>
</feature>
<evidence type="ECO:0000256" key="5">
    <source>
        <dbReference type="ARBA" id="ARBA00023136"/>
    </source>
</evidence>
<feature type="compositionally biased region" description="Basic residues" evidence="6">
    <location>
        <begin position="180"/>
        <end position="192"/>
    </location>
</feature>
<feature type="compositionally biased region" description="Basic and acidic residues" evidence="6">
    <location>
        <begin position="23"/>
        <end position="37"/>
    </location>
</feature>
<proteinExistence type="inferred from homology"/>
<keyword evidence="4" id="KW-1133">Transmembrane helix</keyword>
<dbReference type="GO" id="GO:0016020">
    <property type="term" value="C:membrane"/>
    <property type="evidence" value="ECO:0007669"/>
    <property type="project" value="UniProtKB-SubCell"/>
</dbReference>
<evidence type="ECO:0000256" key="2">
    <source>
        <dbReference type="ARBA" id="ARBA00010252"/>
    </source>
</evidence>
<organism evidence="8 9">
    <name type="scientific">Sus scrofa</name>
    <name type="common">Pig</name>
    <dbReference type="NCBI Taxonomy" id="9823"/>
    <lineage>
        <taxon>Eukaryota</taxon>
        <taxon>Metazoa</taxon>
        <taxon>Chordata</taxon>
        <taxon>Craniata</taxon>
        <taxon>Vertebrata</taxon>
        <taxon>Euteleostomi</taxon>
        <taxon>Mammalia</taxon>
        <taxon>Eutheria</taxon>
        <taxon>Laurasiatheria</taxon>
        <taxon>Artiodactyla</taxon>
        <taxon>Suina</taxon>
        <taxon>Suidae</taxon>
        <taxon>Sus</taxon>
    </lineage>
</organism>
<feature type="compositionally biased region" description="Polar residues" evidence="6">
    <location>
        <begin position="383"/>
        <end position="393"/>
    </location>
</feature>
<keyword evidence="5" id="KW-0472">Membrane</keyword>
<evidence type="ECO:0000256" key="3">
    <source>
        <dbReference type="ARBA" id="ARBA00022692"/>
    </source>
</evidence>
<evidence type="ECO:0000313" key="9">
    <source>
        <dbReference type="Proteomes" id="UP000694720"/>
    </source>
</evidence>